<name>A0AAX0QVX2_9STAP</name>
<gene>
    <name evidence="1" type="ORF">B5C07_03825</name>
    <name evidence="2" type="ORF">CDL68_11500</name>
</gene>
<evidence type="ECO:0000313" key="3">
    <source>
        <dbReference type="Proteomes" id="UP000217473"/>
    </source>
</evidence>
<proteinExistence type="predicted"/>
<comment type="caution">
    <text evidence="1">The sequence shown here is derived from an EMBL/GenBank/DDBJ whole genome shotgun (WGS) entry which is preliminary data.</text>
</comment>
<dbReference type="EMBL" id="NIPK01000030">
    <property type="protein sequence ID" value="RIZ50359.1"/>
    <property type="molecule type" value="Genomic_DNA"/>
</dbReference>
<keyword evidence="4" id="KW-1185">Reference proteome</keyword>
<accession>A0AAX0QVX2</accession>
<organism evidence="1 3">
    <name type="scientific">Staphylococcus delphini</name>
    <dbReference type="NCBI Taxonomy" id="53344"/>
    <lineage>
        <taxon>Bacteria</taxon>
        <taxon>Bacillati</taxon>
        <taxon>Bacillota</taxon>
        <taxon>Bacilli</taxon>
        <taxon>Bacillales</taxon>
        <taxon>Staphylococcaceae</taxon>
        <taxon>Staphylococcus</taxon>
        <taxon>Staphylococcus intermedius group</taxon>
    </lineage>
</organism>
<evidence type="ECO:0000313" key="1">
    <source>
        <dbReference type="EMBL" id="PCF51634.1"/>
    </source>
</evidence>
<dbReference type="EMBL" id="MWUR01000004">
    <property type="protein sequence ID" value="PCF51634.1"/>
    <property type="molecule type" value="Genomic_DNA"/>
</dbReference>
<reference evidence="2 4" key="2">
    <citation type="submission" date="2017-06" db="EMBL/GenBank/DDBJ databases">
        <title>Identification of a new gene, sdsY, involved in staphylococcal internalization in non-professional phagocytic cells (NPPCs).</title>
        <authorList>
            <person name="Maali Y."/>
            <person name="Martins-Simoes P."/>
            <person name="Trouillet-Assant S."/>
            <person name="Laurent F."/>
            <person name="Diot A."/>
            <person name="Verhoeven P."/>
            <person name="Bouvard D."/>
            <person name="Vandenesch F."/>
            <person name="Bes M."/>
        </authorList>
    </citation>
    <scope>NUCLEOTIDE SEQUENCE [LARGE SCALE GENOMIC DNA]</scope>
    <source>
        <strain evidence="2 4">Heidy</strain>
    </source>
</reference>
<protein>
    <submittedName>
        <fullName evidence="1">Abortive phage infection protein</fullName>
    </submittedName>
</protein>
<dbReference type="Proteomes" id="UP000217473">
    <property type="component" value="Unassembled WGS sequence"/>
</dbReference>
<dbReference type="RefSeq" id="WP_096596438.1">
    <property type="nucleotide sequence ID" value="NZ_MWUR01000004.1"/>
</dbReference>
<dbReference type="InterPro" id="IPR014942">
    <property type="entry name" value="AbiEii"/>
</dbReference>
<reference evidence="1 3" key="1">
    <citation type="journal article" date="2017" name="PLoS ONE">
        <title>Development of a real-time PCR for detection of Staphylococcus pseudintermedius using a novel automated comparison of whole-genome sequences.</title>
        <authorList>
            <person name="Verstappen K.M."/>
            <person name="Huijbregts L."/>
            <person name="Spaninks M."/>
            <person name="Wagenaar J.A."/>
            <person name="Fluit A.C."/>
            <person name="Duim B."/>
        </authorList>
    </citation>
    <scope>NUCLEOTIDE SEQUENCE [LARGE SCALE GENOMIC DNA]</scope>
    <source>
        <strain evidence="1 3">15S02591-1</strain>
    </source>
</reference>
<dbReference type="Pfam" id="PF08843">
    <property type="entry name" value="AbiEii"/>
    <property type="match status" value="1"/>
</dbReference>
<evidence type="ECO:0000313" key="2">
    <source>
        <dbReference type="EMBL" id="RIZ50359.1"/>
    </source>
</evidence>
<evidence type="ECO:0000313" key="4">
    <source>
        <dbReference type="Proteomes" id="UP000266198"/>
    </source>
</evidence>
<sequence length="279" mass="32648">MRSSEQIKGKIKHLAKTKDLKPQEVFQMYFFERVLERLEKSSYRHSFIIKGGLLISSLIGIDNRTTMDMDATVKGIALTEENITKIVKEILAIDVQDGIDFVFEGIREIRESGGYENYCVSYSARYGRINNPMKMDITTGDAITPREMIYEYPLMFDEGHIEVMAYPLETILAEKIETIIRRNIATTRMRDFYDVYLLYKLYEDKINFESLAKAIENTSRKRESLDDLADYKEILEDIASDDYLKQHWQNYLQDNPYVGEIKLEDTLDVLTEIFQKISM</sequence>
<dbReference type="Proteomes" id="UP000266198">
    <property type="component" value="Unassembled WGS sequence"/>
</dbReference>
<dbReference type="AlphaFoldDB" id="A0AAX0QVX2"/>